<dbReference type="RefSeq" id="WP_382341241.1">
    <property type="nucleotide sequence ID" value="NZ_JBHSAB010000004.1"/>
</dbReference>
<proteinExistence type="predicted"/>
<accession>A0ABV8CDB0</accession>
<dbReference type="EMBL" id="JBHSAB010000004">
    <property type="protein sequence ID" value="MFC3908186.1"/>
    <property type="molecule type" value="Genomic_DNA"/>
</dbReference>
<dbReference type="Proteomes" id="UP001595758">
    <property type="component" value="Unassembled WGS sequence"/>
</dbReference>
<evidence type="ECO:0000313" key="2">
    <source>
        <dbReference type="Proteomes" id="UP001595758"/>
    </source>
</evidence>
<name>A0ABV8CDB0_9GAMM</name>
<protein>
    <submittedName>
        <fullName evidence="1">Uncharacterized protein</fullName>
    </submittedName>
</protein>
<evidence type="ECO:0000313" key="1">
    <source>
        <dbReference type="EMBL" id="MFC3908186.1"/>
    </source>
</evidence>
<reference evidence="2" key="1">
    <citation type="journal article" date="2019" name="Int. J. Syst. Evol. Microbiol.">
        <title>The Global Catalogue of Microorganisms (GCM) 10K type strain sequencing project: providing services to taxonomists for standard genome sequencing and annotation.</title>
        <authorList>
            <consortium name="The Broad Institute Genomics Platform"/>
            <consortium name="The Broad Institute Genome Sequencing Center for Infectious Disease"/>
            <person name="Wu L."/>
            <person name="Ma J."/>
        </authorList>
    </citation>
    <scope>NUCLEOTIDE SEQUENCE [LARGE SCALE GENOMIC DNA]</scope>
    <source>
        <strain evidence="2">CCUG 59858</strain>
    </source>
</reference>
<comment type="caution">
    <text evidence="1">The sequence shown here is derived from an EMBL/GenBank/DDBJ whole genome shotgun (WGS) entry which is preliminary data.</text>
</comment>
<gene>
    <name evidence="1" type="ORF">ACFORL_03745</name>
</gene>
<keyword evidence="2" id="KW-1185">Reference proteome</keyword>
<sequence length="92" mass="9672">MSTATINNAEADMLFNSSNCTRPGSNNLCIAAGYNANIDAPLLVQSTDNGQATMVKHGGLRRSAGILPARLAAPIAQTMAAMRYVLRPVLIL</sequence>
<organism evidence="1 2">
    <name type="scientific">Legionella dresdenensis</name>
    <dbReference type="NCBI Taxonomy" id="450200"/>
    <lineage>
        <taxon>Bacteria</taxon>
        <taxon>Pseudomonadati</taxon>
        <taxon>Pseudomonadota</taxon>
        <taxon>Gammaproteobacteria</taxon>
        <taxon>Legionellales</taxon>
        <taxon>Legionellaceae</taxon>
        <taxon>Legionella</taxon>
    </lineage>
</organism>